<dbReference type="Pfam" id="PF25583">
    <property type="entry name" value="WCX"/>
    <property type="match status" value="1"/>
</dbReference>
<feature type="domain" description="WYL" evidence="1">
    <location>
        <begin position="152"/>
        <end position="215"/>
    </location>
</feature>
<dbReference type="OrthoDB" id="7626446at2"/>
<name>M9RNJ4_9RHOB</name>
<accession>M9RNJ4</accession>
<dbReference type="eggNOG" id="COG2378">
    <property type="taxonomic scope" value="Bacteria"/>
</dbReference>
<dbReference type="InterPro" id="IPR026881">
    <property type="entry name" value="WYL_dom"/>
</dbReference>
<evidence type="ECO:0000259" key="2">
    <source>
        <dbReference type="Pfam" id="PF25583"/>
    </source>
</evidence>
<dbReference type="InterPro" id="IPR057727">
    <property type="entry name" value="WCX_dom"/>
</dbReference>
<organism evidence="3 4">
    <name type="scientific">Octadecabacter arcticus 238</name>
    <dbReference type="NCBI Taxonomy" id="391616"/>
    <lineage>
        <taxon>Bacteria</taxon>
        <taxon>Pseudomonadati</taxon>
        <taxon>Pseudomonadota</taxon>
        <taxon>Alphaproteobacteria</taxon>
        <taxon>Rhodobacterales</taxon>
        <taxon>Roseobacteraceae</taxon>
        <taxon>Octadecabacter</taxon>
    </lineage>
</organism>
<dbReference type="PANTHER" id="PTHR34580:SF1">
    <property type="entry name" value="PROTEIN PAFC"/>
    <property type="match status" value="1"/>
</dbReference>
<protein>
    <submittedName>
        <fullName evidence="3">Uncharacterized protein</fullName>
    </submittedName>
</protein>
<keyword evidence="4" id="KW-1185">Reference proteome</keyword>
<reference evidence="3 4" key="1">
    <citation type="journal article" date="2013" name="PLoS ONE">
        <title>Poles Apart: Arctic and Antarctic Octadecabacter strains Share High Genome Plasticity and a New Type of Xanthorhodopsin.</title>
        <authorList>
            <person name="Vollmers J."/>
            <person name="Voget S."/>
            <person name="Dietrich S."/>
            <person name="Gollnow K."/>
            <person name="Smits M."/>
            <person name="Meyer K."/>
            <person name="Brinkhoff T."/>
            <person name="Simon M."/>
            <person name="Daniel R."/>
        </authorList>
    </citation>
    <scope>NUCLEOTIDE SEQUENCE [LARGE SCALE GENOMIC DNA]</scope>
    <source>
        <strain evidence="3 4">238</strain>
    </source>
</reference>
<dbReference type="HOGENOM" id="CLU_041141_4_1_5"/>
<proteinExistence type="predicted"/>
<dbReference type="Pfam" id="PF13280">
    <property type="entry name" value="WYL"/>
    <property type="match status" value="1"/>
</dbReference>
<sequence>MSYRKAQELLRLAGMCASRHRGVCLQDIVTKFEVNQRTAQRMVQALKEVFPSLEPHTHGGRQYWWKLRDIALISMQGIYDDELVALEMSVRRAVLDDAHSQAEVLQRLRERFVATLPAAAARRAEVDAEAVLEAQGYACRPGPKVKTSPKVTSVIAAALKGPCRLMISYQGKHDPAPRERIVEPYGMLLGTRHYLVARDPHKDDQFRQFRMDRIFWAEVTPEWFVKDEGFDLETYAARAFGSFHMDAEFSRVIWRFDPAAAVTAREFEFHPKQRMVDEEDGRLIVSFDASGLVEMAWHLYKWGDAVEVIEPPALREMVAGLQNNRISVLP</sequence>
<dbReference type="AlphaFoldDB" id="M9RNJ4"/>
<dbReference type="KEGG" id="oar:OA238_c38260"/>
<dbReference type="PANTHER" id="PTHR34580">
    <property type="match status" value="1"/>
</dbReference>
<dbReference type="InterPro" id="IPR051534">
    <property type="entry name" value="CBASS_pafABC_assoc_protein"/>
</dbReference>
<gene>
    <name evidence="3" type="ORF">OA238_c38260</name>
</gene>
<dbReference type="PROSITE" id="PS52050">
    <property type="entry name" value="WYL"/>
    <property type="match status" value="1"/>
</dbReference>
<dbReference type="STRING" id="391616.OA238_c38260"/>
<evidence type="ECO:0000259" key="1">
    <source>
        <dbReference type="Pfam" id="PF13280"/>
    </source>
</evidence>
<dbReference type="EMBL" id="CP003742">
    <property type="protein sequence ID" value="AGI73772.1"/>
    <property type="molecule type" value="Genomic_DNA"/>
</dbReference>
<feature type="domain" description="WCX" evidence="2">
    <location>
        <begin position="255"/>
        <end position="319"/>
    </location>
</feature>
<evidence type="ECO:0000313" key="3">
    <source>
        <dbReference type="EMBL" id="AGI73772.1"/>
    </source>
</evidence>
<dbReference type="Proteomes" id="UP000004688">
    <property type="component" value="Chromosome"/>
</dbReference>
<evidence type="ECO:0000313" key="4">
    <source>
        <dbReference type="Proteomes" id="UP000004688"/>
    </source>
</evidence>